<evidence type="ECO:0000256" key="6">
    <source>
        <dbReference type="ARBA" id="ARBA00022801"/>
    </source>
</evidence>
<dbReference type="AlphaFoldDB" id="A0A162JCT2"/>
<evidence type="ECO:0000256" key="1">
    <source>
        <dbReference type="ARBA" id="ARBA00003174"/>
    </source>
</evidence>
<dbReference type="Gene3D" id="3.40.390.10">
    <property type="entry name" value="Collagenase (Catalytic Domain)"/>
    <property type="match status" value="1"/>
</dbReference>
<dbReference type="EMBL" id="AZHA01000019">
    <property type="protein sequence ID" value="OAA40373.1"/>
    <property type="molecule type" value="Genomic_DNA"/>
</dbReference>
<keyword evidence="9" id="KW-1015">Disulfide bond</keyword>
<evidence type="ECO:0000313" key="12">
    <source>
        <dbReference type="EMBL" id="OAA40373.1"/>
    </source>
</evidence>
<comment type="similarity">
    <text evidence="2">Belongs to the peptidase M43B family.</text>
</comment>
<evidence type="ECO:0000256" key="10">
    <source>
        <dbReference type="SAM" id="MobiDB-lite"/>
    </source>
</evidence>
<evidence type="ECO:0000313" key="13">
    <source>
        <dbReference type="Proteomes" id="UP000076863"/>
    </source>
</evidence>
<dbReference type="Proteomes" id="UP000076863">
    <property type="component" value="Unassembled WGS sequence"/>
</dbReference>
<comment type="function">
    <text evidence="1">Secreted metalloproteinase that allows assimilation of proteinaceous substrates.</text>
</comment>
<gene>
    <name evidence="12" type="ORF">BBO_05957</name>
</gene>
<name>A0A162JCT2_9HYPO</name>
<protein>
    <submittedName>
        <fullName evidence="12">Metalloprotease 1</fullName>
    </submittedName>
</protein>
<dbReference type="PANTHER" id="PTHR47466:SF1">
    <property type="entry name" value="METALLOPROTEASE MEP1 (AFU_ORTHOLOGUE AFUA_1G07730)-RELATED"/>
    <property type="match status" value="1"/>
</dbReference>
<evidence type="ECO:0000259" key="11">
    <source>
        <dbReference type="Pfam" id="PF05572"/>
    </source>
</evidence>
<dbReference type="GO" id="GO:0006508">
    <property type="term" value="P:proteolysis"/>
    <property type="evidence" value="ECO:0007669"/>
    <property type="project" value="UniProtKB-KW"/>
</dbReference>
<evidence type="ECO:0000256" key="2">
    <source>
        <dbReference type="ARBA" id="ARBA00008721"/>
    </source>
</evidence>
<keyword evidence="8 12" id="KW-0482">Metalloprotease</keyword>
<evidence type="ECO:0000256" key="4">
    <source>
        <dbReference type="ARBA" id="ARBA00022723"/>
    </source>
</evidence>
<sequence length="320" mass="34739">MENPPEELLALHKKFHNAALISTQVRRDNNNSVPDISKTINTPINIDVYVHVVTGTEEGQKRASDPIIQKQIGVLNDAFQGNFTFTLKDTDRQVNPVWAAGDDPDEMAASLHKGDAATWNLILVDTIKEGDSTTTLGRSSNPLFAGESLDVSQVNIGTLPGGSMSSYNLGKTAVHEAGHWVGLLHTFQGGCDGFGDGVDDTPAESKASDSCTPRDSCPGKPGLDPINNYMDYSPDSCLTNFTPGQFVLARQMWASKRARSVPGTPGSNDKSFRQLEAEFCEENDLGVPMDTCRLEIAKCAFENEDAKDFDVVIKCLKSRI</sequence>
<evidence type="ECO:0000256" key="7">
    <source>
        <dbReference type="ARBA" id="ARBA00022833"/>
    </source>
</evidence>
<dbReference type="GO" id="GO:0008237">
    <property type="term" value="F:metallopeptidase activity"/>
    <property type="evidence" value="ECO:0007669"/>
    <property type="project" value="UniProtKB-KW"/>
</dbReference>
<evidence type="ECO:0000256" key="9">
    <source>
        <dbReference type="ARBA" id="ARBA00023157"/>
    </source>
</evidence>
<keyword evidence="3 12" id="KW-0645">Protease</keyword>
<dbReference type="InterPro" id="IPR024079">
    <property type="entry name" value="MetalloPept_cat_dom_sf"/>
</dbReference>
<dbReference type="PANTHER" id="PTHR47466">
    <property type="match status" value="1"/>
</dbReference>
<proteinExistence type="inferred from homology"/>
<comment type="caution">
    <text evidence="12">The sequence shown here is derived from an EMBL/GenBank/DDBJ whole genome shotgun (WGS) entry which is preliminary data.</text>
</comment>
<keyword evidence="4" id="KW-0479">Metal-binding</keyword>
<dbReference type="InterPro" id="IPR008754">
    <property type="entry name" value="Peptidase_M43"/>
</dbReference>
<dbReference type="SUPFAM" id="SSF55486">
    <property type="entry name" value="Metalloproteases ('zincins'), catalytic domain"/>
    <property type="match status" value="1"/>
</dbReference>
<reference evidence="12 13" key="1">
    <citation type="journal article" date="2016" name="Genome Biol. Evol.">
        <title>Divergent and convergent evolution of fungal pathogenicity.</title>
        <authorList>
            <person name="Shang Y."/>
            <person name="Xiao G."/>
            <person name="Zheng P."/>
            <person name="Cen K."/>
            <person name="Zhan S."/>
            <person name="Wang C."/>
        </authorList>
    </citation>
    <scope>NUCLEOTIDE SEQUENCE [LARGE SCALE GENOMIC DNA]</scope>
    <source>
        <strain evidence="12 13">RCEF 3172</strain>
    </source>
</reference>
<dbReference type="Pfam" id="PF05572">
    <property type="entry name" value="Peptidase_M43"/>
    <property type="match status" value="1"/>
</dbReference>
<evidence type="ECO:0000256" key="3">
    <source>
        <dbReference type="ARBA" id="ARBA00022670"/>
    </source>
</evidence>
<accession>A0A162JCT2</accession>
<keyword evidence="13" id="KW-1185">Reference proteome</keyword>
<dbReference type="GO" id="GO:0046872">
    <property type="term" value="F:metal ion binding"/>
    <property type="evidence" value="ECO:0007669"/>
    <property type="project" value="UniProtKB-KW"/>
</dbReference>
<organism evidence="12 13">
    <name type="scientific">Beauveria brongniartii RCEF 3172</name>
    <dbReference type="NCBI Taxonomy" id="1081107"/>
    <lineage>
        <taxon>Eukaryota</taxon>
        <taxon>Fungi</taxon>
        <taxon>Dikarya</taxon>
        <taxon>Ascomycota</taxon>
        <taxon>Pezizomycotina</taxon>
        <taxon>Sordariomycetes</taxon>
        <taxon>Hypocreomycetidae</taxon>
        <taxon>Hypocreales</taxon>
        <taxon>Cordycipitaceae</taxon>
        <taxon>Beauveria</taxon>
        <taxon>Beauveria brongniartii</taxon>
    </lineage>
</organism>
<evidence type="ECO:0000256" key="5">
    <source>
        <dbReference type="ARBA" id="ARBA00022729"/>
    </source>
</evidence>
<evidence type="ECO:0000256" key="8">
    <source>
        <dbReference type="ARBA" id="ARBA00023049"/>
    </source>
</evidence>
<feature type="domain" description="Peptidase M43 pregnancy-associated plasma-A" evidence="11">
    <location>
        <begin position="166"/>
        <end position="247"/>
    </location>
</feature>
<dbReference type="OrthoDB" id="536211at2759"/>
<keyword evidence="7" id="KW-0862">Zinc</keyword>
<keyword evidence="5" id="KW-0732">Signal</keyword>
<feature type="region of interest" description="Disordered" evidence="10">
    <location>
        <begin position="199"/>
        <end position="218"/>
    </location>
</feature>
<dbReference type="CDD" id="cd04275">
    <property type="entry name" value="ZnMc_pappalysin_like"/>
    <property type="match status" value="1"/>
</dbReference>
<keyword evidence="6" id="KW-0378">Hydrolase</keyword>